<dbReference type="PANTHER" id="PTHR22893">
    <property type="entry name" value="NADH OXIDOREDUCTASE-RELATED"/>
    <property type="match status" value="1"/>
</dbReference>
<dbReference type="PANTHER" id="PTHR22893:SF93">
    <property type="entry name" value="HYPOTHETICAL OXIDOREDUCTASE (EUROFUNG)"/>
    <property type="match status" value="1"/>
</dbReference>
<name>A0AAD6CPB8_9EURO</name>
<comment type="similarity">
    <text evidence="2">Belongs to the NADH:flavin oxidoreductase/NADH oxidase family.</text>
</comment>
<keyword evidence="6" id="KW-1185">Reference proteome</keyword>
<dbReference type="Proteomes" id="UP001220324">
    <property type="component" value="Unassembled WGS sequence"/>
</dbReference>
<dbReference type="FunFam" id="3.20.20.70:FF:000059">
    <property type="entry name" value="N-ethylmaleimide reductase, FMN-linked"/>
    <property type="match status" value="1"/>
</dbReference>
<dbReference type="GO" id="GO:0010181">
    <property type="term" value="F:FMN binding"/>
    <property type="evidence" value="ECO:0007669"/>
    <property type="project" value="InterPro"/>
</dbReference>
<gene>
    <name evidence="5" type="ORF">N7494_009046</name>
</gene>
<dbReference type="Gene3D" id="3.20.20.70">
    <property type="entry name" value="Aldolase class I"/>
    <property type="match status" value="1"/>
</dbReference>
<keyword evidence="3" id="KW-0560">Oxidoreductase</keyword>
<accession>A0AAD6CPB8</accession>
<dbReference type="InterPro" id="IPR001155">
    <property type="entry name" value="OxRdtase_FMN_N"/>
</dbReference>
<evidence type="ECO:0000313" key="6">
    <source>
        <dbReference type="Proteomes" id="UP001220324"/>
    </source>
</evidence>
<proteinExistence type="inferred from homology"/>
<dbReference type="InterPro" id="IPR013785">
    <property type="entry name" value="Aldolase_TIM"/>
</dbReference>
<evidence type="ECO:0000256" key="1">
    <source>
        <dbReference type="ARBA" id="ARBA00001917"/>
    </source>
</evidence>
<evidence type="ECO:0000313" key="5">
    <source>
        <dbReference type="EMBL" id="KAJ5532494.1"/>
    </source>
</evidence>
<dbReference type="CDD" id="cd02933">
    <property type="entry name" value="OYE_like_FMN"/>
    <property type="match status" value="1"/>
</dbReference>
<dbReference type="InterPro" id="IPR045247">
    <property type="entry name" value="Oye-like"/>
</dbReference>
<reference evidence="5 6" key="1">
    <citation type="journal article" date="2023" name="IMA Fungus">
        <title>Comparative genomic study of the Penicillium genus elucidates a diverse pangenome and 15 lateral gene transfer events.</title>
        <authorList>
            <person name="Petersen C."/>
            <person name="Sorensen T."/>
            <person name="Nielsen M.R."/>
            <person name="Sondergaard T.E."/>
            <person name="Sorensen J.L."/>
            <person name="Fitzpatrick D.A."/>
            <person name="Frisvad J.C."/>
            <person name="Nielsen K.L."/>
        </authorList>
    </citation>
    <scope>NUCLEOTIDE SEQUENCE [LARGE SCALE GENOMIC DNA]</scope>
    <source>
        <strain evidence="5 6">IBT 35679</strain>
    </source>
</reference>
<dbReference type="AlphaFoldDB" id="A0AAD6CPB8"/>
<dbReference type="EMBL" id="JAQIZZ010000007">
    <property type="protein sequence ID" value="KAJ5532494.1"/>
    <property type="molecule type" value="Genomic_DNA"/>
</dbReference>
<evidence type="ECO:0000256" key="2">
    <source>
        <dbReference type="ARBA" id="ARBA00005979"/>
    </source>
</evidence>
<dbReference type="GO" id="GO:0005829">
    <property type="term" value="C:cytosol"/>
    <property type="evidence" value="ECO:0007669"/>
    <property type="project" value="UniProtKB-ARBA"/>
</dbReference>
<organism evidence="5 6">
    <name type="scientific">Penicillium frequentans</name>
    <dbReference type="NCBI Taxonomy" id="3151616"/>
    <lineage>
        <taxon>Eukaryota</taxon>
        <taxon>Fungi</taxon>
        <taxon>Dikarya</taxon>
        <taxon>Ascomycota</taxon>
        <taxon>Pezizomycotina</taxon>
        <taxon>Eurotiomycetes</taxon>
        <taxon>Eurotiomycetidae</taxon>
        <taxon>Eurotiales</taxon>
        <taxon>Aspergillaceae</taxon>
        <taxon>Penicillium</taxon>
    </lineage>
</organism>
<comment type="cofactor">
    <cofactor evidence="1">
        <name>FMN</name>
        <dbReference type="ChEBI" id="CHEBI:58210"/>
    </cofactor>
</comment>
<evidence type="ECO:0000256" key="3">
    <source>
        <dbReference type="ARBA" id="ARBA00023002"/>
    </source>
</evidence>
<evidence type="ECO:0000259" key="4">
    <source>
        <dbReference type="Pfam" id="PF00724"/>
    </source>
</evidence>
<dbReference type="Pfam" id="PF00724">
    <property type="entry name" value="Oxidored_FMN"/>
    <property type="match status" value="1"/>
</dbReference>
<comment type="caution">
    <text evidence="5">The sequence shown here is derived from an EMBL/GenBank/DDBJ whole genome shotgun (WGS) entry which is preliminary data.</text>
</comment>
<sequence length="413" mass="46006">MTIHNLGEKSALFQPLAIANGGITLSHRIVHAPLTRNRGVPEKSISTPEAPNRVWIPGDLMVEYYAQRATDGGLMISEGIPPSLESNGMPGVPGLFTPEQIAGWKRVVDAVHAKGGIIYCQLWHAGRATIPQMTGSPSVCPSASVWDSPTECYSHPPVGSTEYFSVPYADHPPIELSVAHIKQTIQDYCNAAKAAMEIGFDGVEIHGGNGYLPEQFLSSNINKRTDAYGGSPEKRCLFVFELMDEVAKTIGEQNLAIRLSPFGLFNQARGEQRVETWTHLCEGLKKSHPTLSYVSFIEPRYEQIFSEDEKEDFLQSWGLKDVTLDRFRKIFGTTPFFSAGGFDDTNSWGIVESGKYDGLLYGRYFISNPDLVDRLRKGLPLAPYDRTRFYGPFEDNEFHYTDYPTADQHKAKI</sequence>
<dbReference type="GO" id="GO:0016628">
    <property type="term" value="F:oxidoreductase activity, acting on the CH-CH group of donors, NAD or NADP as acceptor"/>
    <property type="evidence" value="ECO:0007669"/>
    <property type="project" value="UniProtKB-ARBA"/>
</dbReference>
<dbReference type="SUPFAM" id="SSF51395">
    <property type="entry name" value="FMN-linked oxidoreductases"/>
    <property type="match status" value="1"/>
</dbReference>
<protein>
    <submittedName>
        <fullName evidence="5">Flavin oxidoreductase hxnT</fullName>
    </submittedName>
</protein>
<feature type="domain" description="NADH:flavin oxidoreductase/NADH oxidase N-terminal" evidence="4">
    <location>
        <begin position="12"/>
        <end position="381"/>
    </location>
</feature>